<dbReference type="STRING" id="525903.Taci_0545"/>
<keyword evidence="5" id="KW-1185">Reference proteome</keyword>
<dbReference type="PRINTS" id="PR00344">
    <property type="entry name" value="BCTRLSENSOR"/>
</dbReference>
<dbReference type="Pfam" id="PF02518">
    <property type="entry name" value="HATPase_c"/>
    <property type="match status" value="1"/>
</dbReference>
<dbReference type="InterPro" id="IPR005467">
    <property type="entry name" value="His_kinase_dom"/>
</dbReference>
<dbReference type="EnsemblBacteria" id="ACZ18781">
    <property type="protein sequence ID" value="ACZ18781"/>
    <property type="gene ID" value="Taci_0545"/>
</dbReference>
<dbReference type="EC" id="2.7.13.3" evidence="2"/>
<evidence type="ECO:0000256" key="1">
    <source>
        <dbReference type="ARBA" id="ARBA00000085"/>
    </source>
</evidence>
<sequence>MLDDLSHHFLDIAENGVNAGARTVELGLHADSGLDVLRIRVRDDGRGMSPEVVSRAVDPFYTTRTTRRVGLGLPFLKQSAELCDGAFRIDSKVGEGTLTEASFRLSHIDRPPIGDLGSTMMVLLSGHPEVRWRLEVDVDGRIFTFDSREVLEVLEDPELFKTPDVCLWVRDTVRQGVEEVLGGLI</sequence>
<dbReference type="GO" id="GO:0004673">
    <property type="term" value="F:protein histidine kinase activity"/>
    <property type="evidence" value="ECO:0007669"/>
    <property type="project" value="UniProtKB-EC"/>
</dbReference>
<evidence type="ECO:0000259" key="3">
    <source>
        <dbReference type="PROSITE" id="PS50109"/>
    </source>
</evidence>
<dbReference type="PROSITE" id="PS50109">
    <property type="entry name" value="HIS_KIN"/>
    <property type="match status" value="1"/>
</dbReference>
<dbReference type="Gene3D" id="3.30.565.10">
    <property type="entry name" value="Histidine kinase-like ATPase, C-terminal domain"/>
    <property type="match status" value="1"/>
</dbReference>
<dbReference type="InterPro" id="IPR036890">
    <property type="entry name" value="HATPase_C_sf"/>
</dbReference>
<dbReference type="Proteomes" id="UP000002030">
    <property type="component" value="Chromosome"/>
</dbReference>
<dbReference type="EMBL" id="CP001818">
    <property type="protein sequence ID" value="ACZ18781.1"/>
    <property type="molecule type" value="Genomic_DNA"/>
</dbReference>
<dbReference type="HOGENOM" id="CLU_125323_0_0_0"/>
<comment type="catalytic activity">
    <reaction evidence="1">
        <text>ATP + protein L-histidine = ADP + protein N-phospho-L-histidine.</text>
        <dbReference type="EC" id="2.7.13.3"/>
    </reaction>
</comment>
<keyword evidence="4" id="KW-0418">Kinase</keyword>
<dbReference type="KEGG" id="tai:Taci_0545"/>
<reference evidence="4 5" key="1">
    <citation type="journal article" date="2009" name="Stand. Genomic Sci.">
        <title>Complete genome sequence of Thermanaerovibrio acidaminovorans type strain (Su883).</title>
        <authorList>
            <person name="Chovatia M."/>
            <person name="Sikorski J."/>
            <person name="Schroder M."/>
            <person name="Lapidus A."/>
            <person name="Nolan M."/>
            <person name="Tice H."/>
            <person name="Glavina Del Rio T."/>
            <person name="Copeland A."/>
            <person name="Cheng J.F."/>
            <person name="Lucas S."/>
            <person name="Chen F."/>
            <person name="Bruce D."/>
            <person name="Goodwin L."/>
            <person name="Pitluck S."/>
            <person name="Ivanova N."/>
            <person name="Mavromatis K."/>
            <person name="Ovchinnikova G."/>
            <person name="Pati A."/>
            <person name="Chen A."/>
            <person name="Palaniappan K."/>
            <person name="Land M."/>
            <person name="Hauser L."/>
            <person name="Chang Y.J."/>
            <person name="Jeffries C.D."/>
            <person name="Chain P."/>
            <person name="Saunders E."/>
            <person name="Detter J.C."/>
            <person name="Brettin T."/>
            <person name="Rohde M."/>
            <person name="Goker M."/>
            <person name="Spring S."/>
            <person name="Bristow J."/>
            <person name="Markowitz V."/>
            <person name="Hugenholtz P."/>
            <person name="Kyrpides N.C."/>
            <person name="Klenk H.P."/>
            <person name="Eisen J.A."/>
        </authorList>
    </citation>
    <scope>NUCLEOTIDE SEQUENCE [LARGE SCALE GENOMIC DNA]</scope>
    <source>
        <strain evidence="5">ATCC 49978 / DSM 6589 / Su883</strain>
    </source>
</reference>
<proteinExistence type="predicted"/>
<organism evidence="4 5">
    <name type="scientific">Thermanaerovibrio acidaminovorans (strain ATCC 49978 / DSM 6589 / Su883)</name>
    <name type="common">Selenomonas acidaminovorans</name>
    <dbReference type="NCBI Taxonomy" id="525903"/>
    <lineage>
        <taxon>Bacteria</taxon>
        <taxon>Thermotogati</taxon>
        <taxon>Synergistota</taxon>
        <taxon>Synergistia</taxon>
        <taxon>Synergistales</taxon>
        <taxon>Synergistaceae</taxon>
        <taxon>Thermanaerovibrio</taxon>
    </lineage>
</organism>
<dbReference type="SUPFAM" id="SSF55874">
    <property type="entry name" value="ATPase domain of HSP90 chaperone/DNA topoisomerase II/histidine kinase"/>
    <property type="match status" value="1"/>
</dbReference>
<evidence type="ECO:0000313" key="5">
    <source>
        <dbReference type="Proteomes" id="UP000002030"/>
    </source>
</evidence>
<feature type="domain" description="Histidine kinase" evidence="3">
    <location>
        <begin position="1"/>
        <end position="107"/>
    </location>
</feature>
<dbReference type="InterPro" id="IPR004358">
    <property type="entry name" value="Sig_transdc_His_kin-like_C"/>
</dbReference>
<dbReference type="SMART" id="SM00387">
    <property type="entry name" value="HATPase_c"/>
    <property type="match status" value="1"/>
</dbReference>
<name>D1B928_THEAS</name>
<dbReference type="eggNOG" id="COG3290">
    <property type="taxonomic scope" value="Bacteria"/>
</dbReference>
<gene>
    <name evidence="4" type="ordered locus">Taci_0545</name>
</gene>
<dbReference type="AlphaFoldDB" id="D1B928"/>
<dbReference type="InterPro" id="IPR003594">
    <property type="entry name" value="HATPase_dom"/>
</dbReference>
<evidence type="ECO:0000256" key="2">
    <source>
        <dbReference type="ARBA" id="ARBA00012438"/>
    </source>
</evidence>
<keyword evidence="4" id="KW-0808">Transferase</keyword>
<dbReference type="CDD" id="cd00075">
    <property type="entry name" value="HATPase"/>
    <property type="match status" value="1"/>
</dbReference>
<evidence type="ECO:0000313" key="4">
    <source>
        <dbReference type="EMBL" id="ACZ18781.1"/>
    </source>
</evidence>
<accession>D1B928</accession>
<protein>
    <recommendedName>
        <fullName evidence="2">histidine kinase</fullName>
        <ecNumber evidence="2">2.7.13.3</ecNumber>
    </recommendedName>
</protein>
<dbReference type="OrthoDB" id="9797586at2"/>